<keyword evidence="2" id="KW-1185">Reference proteome</keyword>
<reference evidence="1 2" key="1">
    <citation type="submission" date="2017-04" db="EMBL/GenBank/DDBJ databases">
        <title>A new member of the family Flavobacteriaceae isolated from ascidians.</title>
        <authorList>
            <person name="Chen L."/>
        </authorList>
    </citation>
    <scope>NUCLEOTIDE SEQUENCE [LARGE SCALE GENOMIC DNA]</scope>
    <source>
        <strain evidence="1 2">HQA918</strain>
    </source>
</reference>
<protein>
    <submittedName>
        <fullName evidence="1">Uncharacterized protein</fullName>
    </submittedName>
</protein>
<evidence type="ECO:0000313" key="1">
    <source>
        <dbReference type="EMBL" id="PCE63335.1"/>
    </source>
</evidence>
<dbReference type="AlphaFoldDB" id="A0A2A4G6G4"/>
<name>A0A2A4G6G4_9FLAO</name>
<organism evidence="1 2">
    <name type="scientific">Sediminicola luteus</name>
    <dbReference type="NCBI Taxonomy" id="319238"/>
    <lineage>
        <taxon>Bacteria</taxon>
        <taxon>Pseudomonadati</taxon>
        <taxon>Bacteroidota</taxon>
        <taxon>Flavobacteriia</taxon>
        <taxon>Flavobacteriales</taxon>
        <taxon>Flavobacteriaceae</taxon>
        <taxon>Sediminicola</taxon>
    </lineage>
</organism>
<evidence type="ECO:0000313" key="2">
    <source>
        <dbReference type="Proteomes" id="UP000219559"/>
    </source>
</evidence>
<comment type="caution">
    <text evidence="1">The sequence shown here is derived from an EMBL/GenBank/DDBJ whole genome shotgun (WGS) entry which is preliminary data.</text>
</comment>
<dbReference type="EMBL" id="NBWU01000005">
    <property type="protein sequence ID" value="PCE63335.1"/>
    <property type="molecule type" value="Genomic_DNA"/>
</dbReference>
<proteinExistence type="predicted"/>
<sequence length="207" mass="23873">MFDETQLNMKYHLFGLFLGLLLHVNAQEIREWQSGQGLTLTDFASPQTQIDSTLTNYSVYHGGTIELNFQMNSVVFMFTKHFNDKISAKFNPKAAVIVAPDTTMAQQFVAYANYEFDLVELYARKLRKKVFEEKKTFSDTQLFQAHFNQFMAQMHTESARVAKASDIGRKPDVLQQEHDLVTQQIEALADFCKSCKPPKKRKKNKTE</sequence>
<dbReference type="Proteomes" id="UP000219559">
    <property type="component" value="Unassembled WGS sequence"/>
</dbReference>
<accession>A0A2A4G6G4</accession>
<gene>
    <name evidence="1" type="ORF">B7P33_14040</name>
</gene>